<reference evidence="1" key="1">
    <citation type="journal article" date="2021" name="Proc. Natl. Acad. Sci. U.S.A.">
        <title>A Catalog of Tens of Thousands of Viruses from Human Metagenomes Reveals Hidden Associations with Chronic Diseases.</title>
        <authorList>
            <person name="Tisza M.J."/>
            <person name="Buck C.B."/>
        </authorList>
    </citation>
    <scope>NUCLEOTIDE SEQUENCE</scope>
    <source>
        <strain evidence="1">CtPyh10</strain>
    </source>
</reference>
<name>A0A8S5SYU6_9CAUD</name>
<organism evidence="1">
    <name type="scientific">Siphoviridae sp. ctPyh10</name>
    <dbReference type="NCBI Taxonomy" id="2827865"/>
    <lineage>
        <taxon>Viruses</taxon>
        <taxon>Duplodnaviria</taxon>
        <taxon>Heunggongvirae</taxon>
        <taxon>Uroviricota</taxon>
        <taxon>Caudoviricetes</taxon>
    </lineage>
</organism>
<dbReference type="EMBL" id="BK032711">
    <property type="protein sequence ID" value="DAF56292.1"/>
    <property type="molecule type" value="Genomic_DNA"/>
</dbReference>
<evidence type="ECO:0000313" key="1">
    <source>
        <dbReference type="EMBL" id="DAF56292.1"/>
    </source>
</evidence>
<sequence length="58" mass="6953">MRHSFRIGYGQPRSQSSKQTYLHCVGQFVEHIKNQLLVYHSLFPPPNLQLLFRQHYII</sequence>
<accession>A0A8S5SYU6</accession>
<proteinExistence type="predicted"/>
<protein>
    <submittedName>
        <fullName evidence="1">Uncharacterized protein</fullName>
    </submittedName>
</protein>